<organism evidence="2 3">
    <name type="scientific">Paenibacillus radicis</name>
    <name type="common">ex Xue et al. 2023</name>
    <dbReference type="NCBI Taxonomy" id="2972489"/>
    <lineage>
        <taxon>Bacteria</taxon>
        <taxon>Bacillati</taxon>
        <taxon>Bacillota</taxon>
        <taxon>Bacilli</taxon>
        <taxon>Bacillales</taxon>
        <taxon>Paenibacillaceae</taxon>
        <taxon>Paenibacillus</taxon>
    </lineage>
</organism>
<keyword evidence="1" id="KW-0812">Transmembrane</keyword>
<evidence type="ECO:0000313" key="3">
    <source>
        <dbReference type="Proteomes" id="UP001300012"/>
    </source>
</evidence>
<dbReference type="Proteomes" id="UP001300012">
    <property type="component" value="Unassembled WGS sequence"/>
</dbReference>
<gene>
    <name evidence="2" type="ORF">NV381_09315</name>
</gene>
<keyword evidence="1" id="KW-0472">Membrane</keyword>
<evidence type="ECO:0000256" key="1">
    <source>
        <dbReference type="SAM" id="Phobius"/>
    </source>
</evidence>
<feature type="transmembrane region" description="Helical" evidence="1">
    <location>
        <begin position="6"/>
        <end position="25"/>
    </location>
</feature>
<protein>
    <submittedName>
        <fullName evidence="2">Uncharacterized protein</fullName>
    </submittedName>
</protein>
<sequence length="67" mass="7570">MQTYMTLIIVTMLAALIGTILVGFSKKNKAGDPSYDQQLVSNWRRLGIYYVAMTVIVVVLLIFMLRS</sequence>
<evidence type="ECO:0000313" key="2">
    <source>
        <dbReference type="EMBL" id="MCR8631400.1"/>
    </source>
</evidence>
<keyword evidence="1" id="KW-1133">Transmembrane helix</keyword>
<keyword evidence="3" id="KW-1185">Reference proteome</keyword>
<reference evidence="2 3" key="1">
    <citation type="submission" date="2022-08" db="EMBL/GenBank/DDBJ databases">
        <title>Paenibacillus endoradicis sp. nov., Paenibacillus radicibacter sp. nov and Paenibacillus pararadicis sp. nov., three cold-adapted plant growth-promoting bacteria isolated from root of Larix gmelinii in Great Khingan.</title>
        <authorList>
            <person name="Xue H."/>
        </authorList>
    </citation>
    <scope>NUCLEOTIDE SEQUENCE [LARGE SCALE GENOMIC DNA]</scope>
    <source>
        <strain evidence="2 3">N5-1-1-5</strain>
    </source>
</reference>
<dbReference type="RefSeq" id="WP_258212998.1">
    <property type="nucleotide sequence ID" value="NZ_JANQBD010000005.1"/>
</dbReference>
<name>A0ABT1YFA8_9BACL</name>
<feature type="transmembrane region" description="Helical" evidence="1">
    <location>
        <begin position="46"/>
        <end position="65"/>
    </location>
</feature>
<comment type="caution">
    <text evidence="2">The sequence shown here is derived from an EMBL/GenBank/DDBJ whole genome shotgun (WGS) entry which is preliminary data.</text>
</comment>
<proteinExistence type="predicted"/>
<accession>A0ABT1YFA8</accession>
<dbReference type="EMBL" id="JANQBD010000005">
    <property type="protein sequence ID" value="MCR8631400.1"/>
    <property type="molecule type" value="Genomic_DNA"/>
</dbReference>